<dbReference type="GO" id="GO:0016791">
    <property type="term" value="F:phosphatase activity"/>
    <property type="evidence" value="ECO:0007669"/>
    <property type="project" value="TreeGrafter"/>
</dbReference>
<dbReference type="PANTHER" id="PTHR42850">
    <property type="entry name" value="METALLOPHOSPHOESTERASE"/>
    <property type="match status" value="1"/>
</dbReference>
<gene>
    <name evidence="2" type="ORF">KM031_07955</name>
</gene>
<dbReference type="RefSeq" id="WP_215506391.1">
    <property type="nucleotide sequence ID" value="NZ_CP076361.1"/>
</dbReference>
<dbReference type="Gene3D" id="3.60.21.10">
    <property type="match status" value="1"/>
</dbReference>
<feature type="domain" description="Calcineurin-like phosphoesterase" evidence="1">
    <location>
        <begin position="1"/>
        <end position="205"/>
    </location>
</feature>
<dbReference type="GO" id="GO:0008803">
    <property type="term" value="F:bis(5'-nucleosyl)-tetraphosphatase (symmetrical) activity"/>
    <property type="evidence" value="ECO:0007669"/>
    <property type="project" value="TreeGrafter"/>
</dbReference>
<keyword evidence="3" id="KW-1185">Reference proteome</keyword>
<accession>A0A975S374</accession>
<dbReference type="CDD" id="cd00144">
    <property type="entry name" value="MPP_PPP_family"/>
    <property type="match status" value="1"/>
</dbReference>
<evidence type="ECO:0000259" key="1">
    <source>
        <dbReference type="Pfam" id="PF00149"/>
    </source>
</evidence>
<dbReference type="InterPro" id="IPR004843">
    <property type="entry name" value="Calcineurin-like_PHP"/>
</dbReference>
<dbReference type="GO" id="GO:0005737">
    <property type="term" value="C:cytoplasm"/>
    <property type="evidence" value="ECO:0007669"/>
    <property type="project" value="TreeGrafter"/>
</dbReference>
<dbReference type="AlphaFoldDB" id="A0A975S374"/>
<protein>
    <submittedName>
        <fullName evidence="2">Serine/threonine protein phosphatase</fullName>
    </submittedName>
</protein>
<evidence type="ECO:0000313" key="2">
    <source>
        <dbReference type="EMBL" id="QWK91778.1"/>
    </source>
</evidence>
<sequence>MTLYAIGDIHGHLDQLKQQHDRIAADQARHGAATVVHIGDLVDRGPDSRGVIDYLMAGQQSGADWVVLKGNHDRMFALYLTALDAHDDGLRRDLSWLHPRLGGAATLASYGVQNPGDRPLEPVFQDALAAVPQAHRDWLAALPTAHHSGDVIFAHAGIRPGIPLAEQVETDLVWIREPFLSDPRDHGALIVHGHTAIDAPTHYGNRLNLDSGAAYGGPLSAVVIDEDGVFHLTDKGRIRLSPQAD</sequence>
<reference evidence="2" key="1">
    <citation type="submission" date="2021-06" db="EMBL/GenBank/DDBJ databases">
        <title>Direct submission.</title>
        <authorList>
            <person name="Lee C.-S."/>
            <person name="Jin L."/>
        </authorList>
    </citation>
    <scope>NUCLEOTIDE SEQUENCE</scope>
    <source>
        <strain evidence="2">Con5</strain>
    </source>
</reference>
<dbReference type="KEGG" id="gfu:KM031_07955"/>
<dbReference type="Pfam" id="PF00149">
    <property type="entry name" value="Metallophos"/>
    <property type="match status" value="1"/>
</dbReference>
<dbReference type="InterPro" id="IPR050126">
    <property type="entry name" value="Ap4A_hydrolase"/>
</dbReference>
<dbReference type="PANTHER" id="PTHR42850:SF4">
    <property type="entry name" value="ZINC-DEPENDENT ENDOPOLYPHOSPHATASE"/>
    <property type="match status" value="1"/>
</dbReference>
<name>A0A975S374_9RHOB</name>
<dbReference type="SUPFAM" id="SSF56300">
    <property type="entry name" value="Metallo-dependent phosphatases"/>
    <property type="match status" value="1"/>
</dbReference>
<organism evidence="2 3">
    <name type="scientific">Gemmobacter fulvus</name>
    <dbReference type="NCBI Taxonomy" id="2840474"/>
    <lineage>
        <taxon>Bacteria</taxon>
        <taxon>Pseudomonadati</taxon>
        <taxon>Pseudomonadota</taxon>
        <taxon>Alphaproteobacteria</taxon>
        <taxon>Rhodobacterales</taxon>
        <taxon>Paracoccaceae</taxon>
        <taxon>Gemmobacter</taxon>
    </lineage>
</organism>
<dbReference type="EMBL" id="CP076361">
    <property type="protein sequence ID" value="QWK91778.1"/>
    <property type="molecule type" value="Genomic_DNA"/>
</dbReference>
<evidence type="ECO:0000313" key="3">
    <source>
        <dbReference type="Proteomes" id="UP000679352"/>
    </source>
</evidence>
<proteinExistence type="predicted"/>
<dbReference type="Proteomes" id="UP000679352">
    <property type="component" value="Chromosome"/>
</dbReference>
<dbReference type="GO" id="GO:0110154">
    <property type="term" value="P:RNA decapping"/>
    <property type="evidence" value="ECO:0007669"/>
    <property type="project" value="TreeGrafter"/>
</dbReference>
<dbReference type="InterPro" id="IPR029052">
    <property type="entry name" value="Metallo-depent_PP-like"/>
</dbReference>